<dbReference type="InterPro" id="IPR003593">
    <property type="entry name" value="AAA+_ATPase"/>
</dbReference>
<evidence type="ECO:0000313" key="5">
    <source>
        <dbReference type="EMBL" id="QXJ27588.1"/>
    </source>
</evidence>
<dbReference type="PROSITE" id="PS00211">
    <property type="entry name" value="ABC_TRANSPORTER_1"/>
    <property type="match status" value="2"/>
</dbReference>
<dbReference type="GO" id="GO:0005524">
    <property type="term" value="F:ATP binding"/>
    <property type="evidence" value="ECO:0007669"/>
    <property type="project" value="UniProtKB-KW"/>
</dbReference>
<dbReference type="Pfam" id="PF08352">
    <property type="entry name" value="oligo_HPY"/>
    <property type="match status" value="2"/>
</dbReference>
<organism evidence="5 6">
    <name type="scientific">Saccharolobus shibatae (strain ATCC 51178 / DSM 5389 / JCM 8931 / NBRC 15437 / B12)</name>
    <name type="common">Sulfolobus shibatae</name>
    <dbReference type="NCBI Taxonomy" id="523848"/>
    <lineage>
        <taxon>Archaea</taxon>
        <taxon>Thermoproteota</taxon>
        <taxon>Thermoprotei</taxon>
        <taxon>Sulfolobales</taxon>
        <taxon>Sulfolobaceae</taxon>
        <taxon>Saccharolobus</taxon>
    </lineage>
</organism>
<dbReference type="InterPro" id="IPR017871">
    <property type="entry name" value="ABC_transporter-like_CS"/>
</dbReference>
<reference evidence="5" key="1">
    <citation type="journal article" date="2021" name="Environ. Microbiol.">
        <title>New insights into the diversity and evolution of the archaeal mobilome from three complete genomes of Saccharolobus shibatae.</title>
        <authorList>
            <person name="Medvedeva S."/>
            <person name="Brandt D."/>
            <person name="Cvirkaite-Krupovic V."/>
            <person name="Liu Y."/>
            <person name="Severinov K."/>
            <person name="Ishino S."/>
            <person name="Ishino Y."/>
            <person name="Prangishvili D."/>
            <person name="Kalinowski J."/>
            <person name="Krupovic M."/>
        </authorList>
    </citation>
    <scope>NUCLEOTIDE SEQUENCE</scope>
    <source>
        <strain evidence="5">B12</strain>
    </source>
</reference>
<dbReference type="EMBL" id="CP077717">
    <property type="protein sequence ID" value="QXJ27588.1"/>
    <property type="molecule type" value="Genomic_DNA"/>
</dbReference>
<dbReference type="PROSITE" id="PS50893">
    <property type="entry name" value="ABC_TRANSPORTER_2"/>
    <property type="match status" value="2"/>
</dbReference>
<dbReference type="GO" id="GO:0016887">
    <property type="term" value="F:ATP hydrolysis activity"/>
    <property type="evidence" value="ECO:0007669"/>
    <property type="project" value="InterPro"/>
</dbReference>
<dbReference type="GeneID" id="65562068"/>
<evidence type="ECO:0000256" key="3">
    <source>
        <dbReference type="ARBA" id="ARBA00022840"/>
    </source>
</evidence>
<evidence type="ECO:0000256" key="2">
    <source>
        <dbReference type="ARBA" id="ARBA00022741"/>
    </source>
</evidence>
<dbReference type="NCBIfam" id="NF008453">
    <property type="entry name" value="PRK11308.1"/>
    <property type="match status" value="2"/>
</dbReference>
<dbReference type="AlphaFoldDB" id="A0A8F5BLQ1"/>
<dbReference type="KEGG" id="sshi:J5U23_00455"/>
<proteinExistence type="predicted"/>
<dbReference type="PANTHER" id="PTHR43067">
    <property type="entry name" value="OLIGOPEPTIDE/DIPEPTIDE ABC TRANSPORTER, ATPASE SUBUNIT"/>
    <property type="match status" value="1"/>
</dbReference>
<accession>A0A8F5BLQ1</accession>
<dbReference type="InterPro" id="IPR013563">
    <property type="entry name" value="Oligopep_ABC_C"/>
</dbReference>
<sequence length="618" mass="69067">MGDSTTPLLSIKNLIAGYYTSTGVVLGVVGVSFDIYKDEILAIVGESGSGKSTLASAIYGIFKYPGKVFHGEVVYNGKDLLKIDYDELRNIRMKEISMVPQYAMDALNPVIKIGDFMKRALEEHGIGGSEAEKRIKEKLQLVRLPEKVLNMYPHELSGGMRQRVVIATSLLLDPKLVILDEPTTGLDVIVQYKILKDIKEIQRKLGISVMIISHDLPLMMMIADRVGILYGGELVELGSRDSVLYSPKHPYSLLLLKSVPSLINLREKLLTIPGSPPVLLNKSPNICVFYDRCPFRMDTCKMEKPKLLNVNGGHYVRCFIPQQDNKADLNNLPVPKDYYAEEEELISKSTNTNSDVVLKVENLVKVFYVSKGLIAKEPLYAVNGVSFELKRGVITALVGGSGHGKSTIARILAGIEDQTSGKIILEGQDYSSVAKRRSLYYRSKVQMVFQDPYSSLDPRHTVRWHVERSLTIHKKVKDKKELNEKTAQILKMVGLKPPEKYMSKYPHELSGGERQRVAIARAISVEPDVLLADEPVSMLDASLRAGILNLLKGLKRLGMSILYITHDIATVAYIAEEIMVIYNGKIVEKGDVRSVIKDPKHQYTQELIEAVPDPYKRI</sequence>
<keyword evidence="3 5" id="KW-0067">ATP-binding</keyword>
<protein>
    <submittedName>
        <fullName evidence="5">Oligopeptide transport ATP-binding protein OppF</fullName>
    </submittedName>
</protein>
<name>A0A8F5BLQ1_SACSH</name>
<evidence type="ECO:0000259" key="4">
    <source>
        <dbReference type="PROSITE" id="PS50893"/>
    </source>
</evidence>
<evidence type="ECO:0000313" key="6">
    <source>
        <dbReference type="Proteomes" id="UP000694018"/>
    </source>
</evidence>
<gene>
    <name evidence="5" type="ORF">J5U23_00455</name>
</gene>
<dbReference type="PANTHER" id="PTHR43067:SF3">
    <property type="entry name" value="MALTOSE ABC TRANSPORTER, ATP-BINDING PROTEIN"/>
    <property type="match status" value="1"/>
</dbReference>
<dbReference type="RefSeq" id="WP_218266844.1">
    <property type="nucleotide sequence ID" value="NZ_CP077717.1"/>
</dbReference>
<feature type="domain" description="ABC transporter" evidence="4">
    <location>
        <begin position="358"/>
        <end position="608"/>
    </location>
</feature>
<dbReference type="CDD" id="cd03257">
    <property type="entry name" value="ABC_NikE_OppD_transporters"/>
    <property type="match status" value="2"/>
</dbReference>
<dbReference type="NCBIfam" id="TIGR01727">
    <property type="entry name" value="oligo_HPY"/>
    <property type="match status" value="1"/>
</dbReference>
<dbReference type="FunFam" id="3.40.50.300:FF:000016">
    <property type="entry name" value="Oligopeptide ABC transporter ATP-binding component"/>
    <property type="match status" value="1"/>
</dbReference>
<dbReference type="InterPro" id="IPR003439">
    <property type="entry name" value="ABC_transporter-like_ATP-bd"/>
</dbReference>
<dbReference type="SMART" id="SM00382">
    <property type="entry name" value="AAA"/>
    <property type="match status" value="2"/>
</dbReference>
<evidence type="ECO:0000256" key="1">
    <source>
        <dbReference type="ARBA" id="ARBA00022448"/>
    </source>
</evidence>
<dbReference type="Pfam" id="PF00005">
    <property type="entry name" value="ABC_tran"/>
    <property type="match status" value="2"/>
</dbReference>
<dbReference type="OrthoDB" id="18209at2157"/>
<keyword evidence="1" id="KW-0813">Transport</keyword>
<dbReference type="GO" id="GO:0015833">
    <property type="term" value="P:peptide transport"/>
    <property type="evidence" value="ECO:0007669"/>
    <property type="project" value="InterPro"/>
</dbReference>
<feature type="domain" description="ABC transporter" evidence="4">
    <location>
        <begin position="9"/>
        <end position="256"/>
    </location>
</feature>
<dbReference type="Proteomes" id="UP000694018">
    <property type="component" value="Chromosome"/>
</dbReference>
<keyword evidence="2" id="KW-0547">Nucleotide-binding</keyword>